<reference evidence="8 9" key="1">
    <citation type="submission" date="2019-04" db="EMBL/GenBank/DDBJ databases">
        <title>An improved genome assembly and genetic linkage map for asparagus bean, Vigna unguiculata ssp. sesquipedialis.</title>
        <authorList>
            <person name="Xia Q."/>
            <person name="Zhang R."/>
            <person name="Dong Y."/>
        </authorList>
    </citation>
    <scope>NUCLEOTIDE SEQUENCE [LARGE SCALE GENOMIC DNA]</scope>
    <source>
        <tissue evidence="8">Leaf</tissue>
    </source>
</reference>
<dbReference type="Gene3D" id="3.80.10.10">
    <property type="entry name" value="Ribonuclease Inhibitor"/>
    <property type="match status" value="1"/>
</dbReference>
<dbReference type="GO" id="GO:0016301">
    <property type="term" value="F:kinase activity"/>
    <property type="evidence" value="ECO:0007669"/>
    <property type="project" value="UniProtKB-KW"/>
</dbReference>
<evidence type="ECO:0000259" key="7">
    <source>
        <dbReference type="Pfam" id="PF08263"/>
    </source>
</evidence>
<evidence type="ECO:0000256" key="5">
    <source>
        <dbReference type="ARBA" id="ARBA00022989"/>
    </source>
</evidence>
<keyword evidence="9" id="KW-1185">Reference proteome</keyword>
<dbReference type="PANTHER" id="PTHR27008">
    <property type="entry name" value="OS04G0122200 PROTEIN"/>
    <property type="match status" value="1"/>
</dbReference>
<dbReference type="AlphaFoldDB" id="A0A4D6NQ14"/>
<dbReference type="PANTHER" id="PTHR27008:SF523">
    <property type="entry name" value="LRR RECEPTOR-LIKE KINASE FAMILY PROTEIN"/>
    <property type="match status" value="1"/>
</dbReference>
<evidence type="ECO:0000256" key="3">
    <source>
        <dbReference type="ARBA" id="ARBA00022692"/>
    </source>
</evidence>
<keyword evidence="8" id="KW-0675">Receptor</keyword>
<dbReference type="InterPro" id="IPR001611">
    <property type="entry name" value="Leu-rich_rpt"/>
</dbReference>
<dbReference type="InterPro" id="IPR032675">
    <property type="entry name" value="LRR_dom_sf"/>
</dbReference>
<dbReference type="InterPro" id="IPR051809">
    <property type="entry name" value="Plant_receptor-like_S/T_kinase"/>
</dbReference>
<evidence type="ECO:0000313" key="8">
    <source>
        <dbReference type="EMBL" id="QCE14335.1"/>
    </source>
</evidence>
<dbReference type="GO" id="GO:0016020">
    <property type="term" value="C:membrane"/>
    <property type="evidence" value="ECO:0007669"/>
    <property type="project" value="UniProtKB-SubCell"/>
</dbReference>
<evidence type="ECO:0000256" key="6">
    <source>
        <dbReference type="ARBA" id="ARBA00023136"/>
    </source>
</evidence>
<proteinExistence type="predicted"/>
<evidence type="ECO:0000256" key="1">
    <source>
        <dbReference type="ARBA" id="ARBA00004370"/>
    </source>
</evidence>
<comment type="subcellular location">
    <subcellularLocation>
        <location evidence="1">Membrane</location>
    </subcellularLocation>
</comment>
<gene>
    <name evidence="8" type="ORF">DEO72_LG11g1334</name>
</gene>
<dbReference type="InterPro" id="IPR013210">
    <property type="entry name" value="LRR_N_plant-typ"/>
</dbReference>
<evidence type="ECO:0000313" key="9">
    <source>
        <dbReference type="Proteomes" id="UP000501690"/>
    </source>
</evidence>
<dbReference type="Proteomes" id="UP000501690">
    <property type="component" value="Linkage Group LG11"/>
</dbReference>
<keyword evidence="2" id="KW-0433">Leucine-rich repeat</keyword>
<evidence type="ECO:0000256" key="4">
    <source>
        <dbReference type="ARBA" id="ARBA00022737"/>
    </source>
</evidence>
<keyword evidence="4" id="KW-0677">Repeat</keyword>
<keyword evidence="8" id="KW-0418">Kinase</keyword>
<accession>A0A4D6NQ14</accession>
<keyword evidence="5" id="KW-1133">Transmembrane helix</keyword>
<organism evidence="8 9">
    <name type="scientific">Vigna unguiculata</name>
    <name type="common">Cowpea</name>
    <dbReference type="NCBI Taxonomy" id="3917"/>
    <lineage>
        <taxon>Eukaryota</taxon>
        <taxon>Viridiplantae</taxon>
        <taxon>Streptophyta</taxon>
        <taxon>Embryophyta</taxon>
        <taxon>Tracheophyta</taxon>
        <taxon>Spermatophyta</taxon>
        <taxon>Magnoliopsida</taxon>
        <taxon>eudicotyledons</taxon>
        <taxon>Gunneridae</taxon>
        <taxon>Pentapetalae</taxon>
        <taxon>rosids</taxon>
        <taxon>fabids</taxon>
        <taxon>Fabales</taxon>
        <taxon>Fabaceae</taxon>
        <taxon>Papilionoideae</taxon>
        <taxon>50 kb inversion clade</taxon>
        <taxon>NPAAA clade</taxon>
        <taxon>indigoferoid/millettioid clade</taxon>
        <taxon>Phaseoleae</taxon>
        <taxon>Vigna</taxon>
    </lineage>
</organism>
<keyword evidence="8" id="KW-0808">Transferase</keyword>
<keyword evidence="3" id="KW-0812">Transmembrane</keyword>
<protein>
    <submittedName>
        <fullName evidence="8">LRR receptor-like serine/threonine-protein kinase FLS2</fullName>
    </submittedName>
</protein>
<dbReference type="EMBL" id="CP039355">
    <property type="protein sequence ID" value="QCE14335.1"/>
    <property type="molecule type" value="Genomic_DNA"/>
</dbReference>
<name>A0A4D6NQ14_VIGUN</name>
<dbReference type="SUPFAM" id="SSF52058">
    <property type="entry name" value="L domain-like"/>
    <property type="match status" value="1"/>
</dbReference>
<feature type="domain" description="Leucine-rich repeat-containing N-terminal plant-type" evidence="7">
    <location>
        <begin position="9"/>
        <end position="34"/>
    </location>
</feature>
<sequence length="200" mass="22025">MFVSASGNHTDHLALLKFKESISSDPYGVLLSWNFIGTFPSCLYNISSLTVISATANQFTGSLPSNMFHTLPNLQQFYIALNQVSGTIPPSISNASTLSLLEIGANQFTGQVPDLEKLQHLFYLGLSQNNLGDNSTNDLKFLKSLKNCSSLQKLDISDNNFGGQLLHPTQPVVCWRKSDIRRYSYNNGKSDWLDSIGDGI</sequence>
<evidence type="ECO:0000256" key="2">
    <source>
        <dbReference type="ARBA" id="ARBA00022614"/>
    </source>
</evidence>
<dbReference type="Pfam" id="PF00560">
    <property type="entry name" value="LRR_1"/>
    <property type="match status" value="1"/>
</dbReference>
<dbReference type="Pfam" id="PF08263">
    <property type="entry name" value="LRRNT_2"/>
    <property type="match status" value="1"/>
</dbReference>
<keyword evidence="6" id="KW-0472">Membrane</keyword>